<dbReference type="EMBL" id="BKBC01000059">
    <property type="protein sequence ID" value="GEQ22745.1"/>
    <property type="molecule type" value="Genomic_DNA"/>
</dbReference>
<organism evidence="1 2">
    <name type="scientific">Clostridium butyricum</name>
    <dbReference type="NCBI Taxonomy" id="1492"/>
    <lineage>
        <taxon>Bacteria</taxon>
        <taxon>Bacillati</taxon>
        <taxon>Bacillota</taxon>
        <taxon>Clostridia</taxon>
        <taxon>Eubacteriales</taxon>
        <taxon>Clostridiaceae</taxon>
        <taxon>Clostridium</taxon>
    </lineage>
</organism>
<protein>
    <submittedName>
        <fullName evidence="1">Uncharacterized protein</fullName>
    </submittedName>
</protein>
<evidence type="ECO:0000313" key="2">
    <source>
        <dbReference type="Proteomes" id="UP000321089"/>
    </source>
</evidence>
<proteinExistence type="predicted"/>
<sequence>MIKEIIKQYNEGKSIEELSDMYCNSWCMAEEIHCAYPNECVGDEYCKECWANKIKEIVSEN</sequence>
<dbReference type="RefSeq" id="WP_146869058.1">
    <property type="nucleotide sequence ID" value="NZ_BKBC01000059.1"/>
</dbReference>
<gene>
    <name evidence="1" type="ORF">CBU02nite_32510</name>
</gene>
<name>A0A512TRB6_CLOBU</name>
<dbReference type="Proteomes" id="UP000321089">
    <property type="component" value="Unassembled WGS sequence"/>
</dbReference>
<dbReference type="AlphaFoldDB" id="A0A512TRB6"/>
<accession>A0A512TRB6</accession>
<comment type="caution">
    <text evidence="1">The sequence shown here is derived from an EMBL/GenBank/DDBJ whole genome shotgun (WGS) entry which is preliminary data.</text>
</comment>
<evidence type="ECO:0000313" key="1">
    <source>
        <dbReference type="EMBL" id="GEQ22745.1"/>
    </source>
</evidence>
<reference evidence="1 2" key="1">
    <citation type="submission" date="2019-07" db="EMBL/GenBank/DDBJ databases">
        <title>Whole genome shotgun sequence of Clostridium butyricum NBRC 3858.</title>
        <authorList>
            <person name="Hosoyama A."/>
            <person name="Uohara A."/>
            <person name="Ohji S."/>
            <person name="Ichikawa N."/>
        </authorList>
    </citation>
    <scope>NUCLEOTIDE SEQUENCE [LARGE SCALE GENOMIC DNA]</scope>
    <source>
        <strain evidence="1 2">NBRC 3858</strain>
    </source>
</reference>